<name>A0A1Z4BLL9_9FLAO</name>
<sequence length="69" mass="8483">MFISANVRIFYELTKLGSFSVFLYICPKMCNILFNEMKKRVLYILLYLNEYYPLKKKKRNYKLKNTKKK</sequence>
<gene>
    <name evidence="1" type="ORF">CBG49_03195</name>
</gene>
<accession>A0A1Z4BLL9</accession>
<organism evidence="1 2">
    <name type="scientific">Capnocytophaga endodontalis</name>
    <dbReference type="NCBI Taxonomy" id="2708117"/>
    <lineage>
        <taxon>Bacteria</taxon>
        <taxon>Pseudomonadati</taxon>
        <taxon>Bacteroidota</taxon>
        <taxon>Flavobacteriia</taxon>
        <taxon>Flavobacteriales</taxon>
        <taxon>Flavobacteriaceae</taxon>
        <taxon>Capnocytophaga</taxon>
    </lineage>
</organism>
<evidence type="ECO:0000313" key="1">
    <source>
        <dbReference type="EMBL" id="ASF42169.1"/>
    </source>
</evidence>
<dbReference type="AlphaFoldDB" id="A0A1Z4BLL9"/>
<dbReference type="EMBL" id="CP022022">
    <property type="protein sequence ID" value="ASF42169.1"/>
    <property type="molecule type" value="Genomic_DNA"/>
</dbReference>
<reference evidence="2" key="1">
    <citation type="submission" date="2017-06" db="EMBL/GenBank/DDBJ databases">
        <title>Complete genome sequence of Capnocytophaga sp. KCOM 1579 (=ChDC OS43) isolated from a human refractory periapical abscess lesion.</title>
        <authorList>
            <person name="Kook J.-K."/>
            <person name="Park S.-N."/>
            <person name="Lim Y.K."/>
            <person name="Roh H."/>
        </authorList>
    </citation>
    <scope>NUCLEOTIDE SEQUENCE [LARGE SCALE GENOMIC DNA]</scope>
    <source>
        <strain evidence="2">ChDC OS43</strain>
    </source>
</reference>
<evidence type="ECO:0000313" key="2">
    <source>
        <dbReference type="Proteomes" id="UP000197007"/>
    </source>
</evidence>
<keyword evidence="2" id="KW-1185">Reference proteome</keyword>
<protein>
    <submittedName>
        <fullName evidence="1">Uncharacterized protein</fullName>
    </submittedName>
</protein>
<proteinExistence type="predicted"/>
<dbReference type="Proteomes" id="UP000197007">
    <property type="component" value="Chromosome"/>
</dbReference>
<dbReference type="KEGG" id="capn:CBG49_03195"/>